<comment type="caution">
    <text evidence="5">The sequence shown here is derived from an EMBL/GenBank/DDBJ whole genome shotgun (WGS) entry which is preliminary data.</text>
</comment>
<dbReference type="AlphaFoldDB" id="A0A6N7V197"/>
<feature type="domain" description="GH18" evidence="4">
    <location>
        <begin position="257"/>
        <end position="625"/>
    </location>
</feature>
<dbReference type="Pfam" id="PF08239">
    <property type="entry name" value="SH3_3"/>
    <property type="match status" value="1"/>
</dbReference>
<evidence type="ECO:0000259" key="3">
    <source>
        <dbReference type="PROSITE" id="PS51781"/>
    </source>
</evidence>
<evidence type="ECO:0000259" key="4">
    <source>
        <dbReference type="PROSITE" id="PS51910"/>
    </source>
</evidence>
<keyword evidence="2" id="KW-0472">Membrane</keyword>
<feature type="domain" description="SH3b" evidence="3">
    <location>
        <begin position="210"/>
        <end position="272"/>
    </location>
</feature>
<keyword evidence="2" id="KW-1133">Transmembrane helix</keyword>
<dbReference type="InterPro" id="IPR017853">
    <property type="entry name" value="GH"/>
</dbReference>
<proteinExistence type="predicted"/>
<dbReference type="GO" id="GO:0005975">
    <property type="term" value="P:carbohydrate metabolic process"/>
    <property type="evidence" value="ECO:0007669"/>
    <property type="project" value="InterPro"/>
</dbReference>
<accession>A0A6N7V197</accession>
<dbReference type="Pfam" id="PF00704">
    <property type="entry name" value="Glyco_hydro_18"/>
    <property type="match status" value="1"/>
</dbReference>
<dbReference type="InterPro" id="IPR003646">
    <property type="entry name" value="SH3-like_bac-type"/>
</dbReference>
<keyword evidence="6" id="KW-1185">Reference proteome</keyword>
<dbReference type="GO" id="GO:0008061">
    <property type="term" value="F:chitin binding"/>
    <property type="evidence" value="ECO:0007669"/>
    <property type="project" value="InterPro"/>
</dbReference>
<dbReference type="RefSeq" id="WP_154477185.1">
    <property type="nucleotide sequence ID" value="NZ_VULY01000018.1"/>
</dbReference>
<dbReference type="Proteomes" id="UP000434409">
    <property type="component" value="Unassembled WGS sequence"/>
</dbReference>
<dbReference type="PANTHER" id="PTHR46066:SF2">
    <property type="entry name" value="CHITINASE DOMAIN-CONTAINING PROTEIN 1"/>
    <property type="match status" value="1"/>
</dbReference>
<dbReference type="Gene3D" id="3.10.50.10">
    <property type="match status" value="1"/>
</dbReference>
<dbReference type="InterPro" id="IPR029070">
    <property type="entry name" value="Chitinase_insertion_sf"/>
</dbReference>
<dbReference type="EMBL" id="VULY01000018">
    <property type="protein sequence ID" value="MSR93937.1"/>
    <property type="molecule type" value="Genomic_DNA"/>
</dbReference>
<dbReference type="InterPro" id="IPR011583">
    <property type="entry name" value="Chitinase_II/V-like_cat"/>
</dbReference>
<dbReference type="SUPFAM" id="SSF51445">
    <property type="entry name" value="(Trans)glycosidases"/>
    <property type="match status" value="1"/>
</dbReference>
<gene>
    <name evidence="5" type="ORF">FYJ34_06640</name>
</gene>
<dbReference type="SMART" id="SM00287">
    <property type="entry name" value="SH3b"/>
    <property type="match status" value="1"/>
</dbReference>
<reference evidence="5 6" key="1">
    <citation type="submission" date="2019-08" db="EMBL/GenBank/DDBJ databases">
        <title>In-depth cultivation of the pig gut microbiome towards novel bacterial diversity and tailored functional studies.</title>
        <authorList>
            <person name="Wylensek D."/>
            <person name="Hitch T.C.A."/>
            <person name="Clavel T."/>
        </authorList>
    </citation>
    <scope>NUCLEOTIDE SEQUENCE [LARGE SCALE GENOMIC DNA]</scope>
    <source>
        <strain evidence="5 6">68-1-5</strain>
    </source>
</reference>
<dbReference type="PROSITE" id="PS51910">
    <property type="entry name" value="GH18_2"/>
    <property type="match status" value="1"/>
</dbReference>
<dbReference type="PROSITE" id="PS51781">
    <property type="entry name" value="SH3B"/>
    <property type="match status" value="1"/>
</dbReference>
<feature type="region of interest" description="Disordered" evidence="1">
    <location>
        <begin position="1"/>
        <end position="44"/>
    </location>
</feature>
<dbReference type="Gene3D" id="2.30.30.40">
    <property type="entry name" value="SH3 Domains"/>
    <property type="match status" value="1"/>
</dbReference>
<evidence type="ECO:0000256" key="1">
    <source>
        <dbReference type="SAM" id="MobiDB-lite"/>
    </source>
</evidence>
<evidence type="ECO:0000313" key="5">
    <source>
        <dbReference type="EMBL" id="MSR93937.1"/>
    </source>
</evidence>
<dbReference type="SMART" id="SM00636">
    <property type="entry name" value="Glyco_18"/>
    <property type="match status" value="1"/>
</dbReference>
<dbReference type="InterPro" id="IPR001223">
    <property type="entry name" value="Glyco_hydro18_cat"/>
</dbReference>
<protein>
    <submittedName>
        <fullName evidence="5">SH3 domain-containing protein</fullName>
    </submittedName>
</protein>
<feature type="transmembrane region" description="Helical" evidence="2">
    <location>
        <begin position="49"/>
        <end position="70"/>
    </location>
</feature>
<organism evidence="5 6">
    <name type="scientific">Suipraeoptans intestinalis</name>
    <dbReference type="NCBI Taxonomy" id="2606628"/>
    <lineage>
        <taxon>Bacteria</taxon>
        <taxon>Bacillati</taxon>
        <taxon>Bacillota</taxon>
        <taxon>Clostridia</taxon>
        <taxon>Lachnospirales</taxon>
        <taxon>Lachnospiraceae</taxon>
        <taxon>Suipraeoptans</taxon>
    </lineage>
</organism>
<name>A0A6N7V197_9FIRM</name>
<evidence type="ECO:0000313" key="6">
    <source>
        <dbReference type="Proteomes" id="UP000434409"/>
    </source>
</evidence>
<evidence type="ECO:0000256" key="2">
    <source>
        <dbReference type="SAM" id="Phobius"/>
    </source>
</evidence>
<dbReference type="Gene3D" id="3.20.20.80">
    <property type="entry name" value="Glycosidases"/>
    <property type="match status" value="1"/>
</dbReference>
<sequence>MDQKERRPRTASGRTTAERRVQRTGRPQGDDGRKQSSRRNQKRRRRRRLRIYAFLLVVLAVLGLMAAVLWKRYSPTKEKYDLKAYYGIQSEEQVAVTMDNQVVEPNAKVWDGKVYLQYETVRDYVNSRFYFDQGNNTLLYTLPKDIVSVEVGSKEYTISKEKKSEDYVILRTEGSTAYVALEFVQQYTNMDYEVYDNPSRVAVVTKWGKKTVASVKKDTQVRYQAGVKSPILTSVKKQDEVTVIETEGSWKKVRTKDGFIGYVKTSALRAPEEKTVSRKFEEPEFTSISKDYTINMAWHNVTNQDANSGVLQMIAKSKGLNTISPTWFHVSDTSGNINSIASAEYVGYAHQADVEVWAAVRDFDGGINSYEESLQLLKSTESRATLINQLISESLRVGVDGINVDFEKISEECGEHFIQFVRELSVRCRQNGLILSVDNYVPKTFNTYYNRKEQGIVADYVVIMGYDEHYAGSPEAGSVASYNFVKEGIEETLKEGVPANKIISGMPFFTRLWKETAKTKEELASQKGTEAAEYTMNVTSEALGMDSAQAVVDQSGAEITWDETAKQDYATWSDGTTTYKIWLENDKSIEPRLRLMKDNKLAGTAAWALGQESESIWNLIFKYVN</sequence>
<feature type="compositionally biased region" description="Basic residues" evidence="1">
    <location>
        <begin position="35"/>
        <end position="44"/>
    </location>
</feature>
<keyword evidence="2" id="KW-0812">Transmembrane</keyword>
<dbReference type="PANTHER" id="PTHR46066">
    <property type="entry name" value="CHITINASE DOMAIN-CONTAINING PROTEIN 1 FAMILY MEMBER"/>
    <property type="match status" value="1"/>
</dbReference>